<dbReference type="CDD" id="cd00590">
    <property type="entry name" value="RRM_SF"/>
    <property type="match status" value="1"/>
</dbReference>
<dbReference type="InterPro" id="IPR000504">
    <property type="entry name" value="RRM_dom"/>
</dbReference>
<accession>A0A6A3CMB9</accession>
<keyword evidence="1" id="KW-0694">RNA-binding</keyword>
<protein>
    <recommendedName>
        <fullName evidence="2">RRM domain-containing protein</fullName>
    </recommendedName>
</protein>
<evidence type="ECO:0000313" key="3">
    <source>
        <dbReference type="EMBL" id="KAE8729664.1"/>
    </source>
</evidence>
<organism evidence="3 4">
    <name type="scientific">Hibiscus syriacus</name>
    <name type="common">Rose of Sharon</name>
    <dbReference type="NCBI Taxonomy" id="106335"/>
    <lineage>
        <taxon>Eukaryota</taxon>
        <taxon>Viridiplantae</taxon>
        <taxon>Streptophyta</taxon>
        <taxon>Embryophyta</taxon>
        <taxon>Tracheophyta</taxon>
        <taxon>Spermatophyta</taxon>
        <taxon>Magnoliopsida</taxon>
        <taxon>eudicotyledons</taxon>
        <taxon>Gunneridae</taxon>
        <taxon>Pentapetalae</taxon>
        <taxon>rosids</taxon>
        <taxon>malvids</taxon>
        <taxon>Malvales</taxon>
        <taxon>Malvaceae</taxon>
        <taxon>Malvoideae</taxon>
        <taxon>Hibiscus</taxon>
    </lineage>
</organism>
<dbReference type="EMBL" id="VEPZ02000220">
    <property type="protein sequence ID" value="KAE8729664.1"/>
    <property type="molecule type" value="Genomic_DNA"/>
</dbReference>
<name>A0A6A3CMB9_HIBSY</name>
<dbReference type="InterPro" id="IPR035979">
    <property type="entry name" value="RBD_domain_sf"/>
</dbReference>
<dbReference type="SMART" id="SM00360">
    <property type="entry name" value="RRM"/>
    <property type="match status" value="1"/>
</dbReference>
<proteinExistence type="predicted"/>
<sequence>MVGPPMETVVLFVDYLPNSIHWKGLWQVVGRYGEVLSGNISKKRSRAGTRFGFVKVSNWVEAKRVRERLNGLMVYGSRISVRFAKYMLKDQKEKCLQSELVWKSKIASSTLCEKTQSMMAGQEGASRKEVVGHVDEDEVRKLRRCLVGVMAGVCSVGSIVGRLQKWGLGEIRVQRLRGKSFLLTIEDEDLFIMLEDLQWSYLKEIFVDVMLWIESLCQKERVVWIEIDGLPLHCWNEITLKRLVGLWGTFEAYGENVKHQIDCEKVNMLISTSLVARIDEVVEVVVDNMKFGVRVLEVGMVDHSVAKLSKNENYKIKENGDMKVGVDFGAVKEGLSSEKNFEDTSDASSSGSSYDIKGATKNSGSAINVLCSGDILGDCRNDSVGKSIAVGCGSDEGRESVDNQFQNHSIQEYVQGVGDVGVETMALCSNAVYNINEGGTSMEAKAMDEGDFVGAPEVLMDLNCERLLASGEKHKRNSDITKNSKNEQFGGDFVEDSVMPEIYLTKNKNLKKYGSLLDIQDKVLSKAEIRKRNRALKRKNLKKSDLIYSELSGRSLSDSDLKRKWADATVEVEKTLSLGKILGINFVGSKREILKDLASLELN</sequence>
<dbReference type="PROSITE" id="PS50102">
    <property type="entry name" value="RRM"/>
    <property type="match status" value="1"/>
</dbReference>
<gene>
    <name evidence="3" type="ORF">F3Y22_tig00003435pilonHSYRG00045</name>
</gene>
<dbReference type="GO" id="GO:0003723">
    <property type="term" value="F:RNA binding"/>
    <property type="evidence" value="ECO:0007669"/>
    <property type="project" value="UniProtKB-UniRule"/>
</dbReference>
<feature type="domain" description="RRM" evidence="2">
    <location>
        <begin position="9"/>
        <end position="86"/>
    </location>
</feature>
<keyword evidence="4" id="KW-1185">Reference proteome</keyword>
<dbReference type="AlphaFoldDB" id="A0A6A3CMB9"/>
<evidence type="ECO:0000256" key="1">
    <source>
        <dbReference type="PROSITE-ProRule" id="PRU00176"/>
    </source>
</evidence>
<evidence type="ECO:0000259" key="2">
    <source>
        <dbReference type="PROSITE" id="PS50102"/>
    </source>
</evidence>
<dbReference type="Proteomes" id="UP000436088">
    <property type="component" value="Unassembled WGS sequence"/>
</dbReference>
<evidence type="ECO:0000313" key="4">
    <source>
        <dbReference type="Proteomes" id="UP000436088"/>
    </source>
</evidence>
<dbReference type="Gene3D" id="3.30.70.330">
    <property type="match status" value="1"/>
</dbReference>
<dbReference type="Pfam" id="PF00076">
    <property type="entry name" value="RRM_1"/>
    <property type="match status" value="1"/>
</dbReference>
<reference evidence="3" key="1">
    <citation type="submission" date="2019-09" db="EMBL/GenBank/DDBJ databases">
        <title>Draft genome information of white flower Hibiscus syriacus.</title>
        <authorList>
            <person name="Kim Y.-M."/>
        </authorList>
    </citation>
    <scope>NUCLEOTIDE SEQUENCE [LARGE SCALE GENOMIC DNA]</scope>
    <source>
        <strain evidence="3">YM2019G1</strain>
    </source>
</reference>
<comment type="caution">
    <text evidence="3">The sequence shown here is derived from an EMBL/GenBank/DDBJ whole genome shotgun (WGS) entry which is preliminary data.</text>
</comment>
<dbReference type="InterPro" id="IPR012677">
    <property type="entry name" value="Nucleotide-bd_a/b_plait_sf"/>
</dbReference>
<dbReference type="SUPFAM" id="SSF54928">
    <property type="entry name" value="RNA-binding domain, RBD"/>
    <property type="match status" value="1"/>
</dbReference>